<dbReference type="SFLD" id="SFLDG01100">
    <property type="entry name" value="methyltransferase_(Class_D)"/>
    <property type="match status" value="1"/>
</dbReference>
<dbReference type="Proteomes" id="UP000029980">
    <property type="component" value="Chromosome"/>
</dbReference>
<keyword evidence="3" id="KW-0949">S-adenosyl-L-methionine</keyword>
<keyword evidence="2" id="KW-0004">4Fe-4S</keyword>
<reference evidence="8 9" key="1">
    <citation type="journal article" date="2015" name="Int. J. Syst. Evol. Microbiol.">
        <title>Thermococcus eurythermalis sp. nov., a conditional piezophilic hyperthermophilic archaeon with a wide temperature range isolated from an oil-immersed chimney in the Guaymas Basin.</title>
        <authorList>
            <person name="Zhao W."/>
            <person name="Zeng X."/>
            <person name="Xiao X."/>
        </authorList>
    </citation>
    <scope>NUCLEOTIDE SEQUENCE [LARGE SCALE GENOMIC DNA]</scope>
    <source>
        <strain evidence="8 9">A501</strain>
    </source>
</reference>
<evidence type="ECO:0000256" key="4">
    <source>
        <dbReference type="ARBA" id="ARBA00022723"/>
    </source>
</evidence>
<dbReference type="GeneID" id="25152088"/>
<dbReference type="PANTHER" id="PTHR43306">
    <property type="entry name" value="7,8-DIHYDRO-6-HYDROXYMETHYLPTERIN DIMETHYLTRANSFERASE"/>
    <property type="match status" value="1"/>
</dbReference>
<dbReference type="GO" id="GO:0008168">
    <property type="term" value="F:methyltransferase activity"/>
    <property type="evidence" value="ECO:0007669"/>
    <property type="project" value="InterPro"/>
</dbReference>
<dbReference type="InterPro" id="IPR058240">
    <property type="entry name" value="rSAM_sf"/>
</dbReference>
<dbReference type="SFLD" id="SFLDS00029">
    <property type="entry name" value="Radical_SAM"/>
    <property type="match status" value="1"/>
</dbReference>
<dbReference type="STRING" id="1505907.TEU_01410"/>
<dbReference type="PANTHER" id="PTHR43306:SF1">
    <property type="entry name" value="7,8-DIHYDRO-6-HYDROXYMETHYLPTERIN DIMETHYLTRANSFERASE"/>
    <property type="match status" value="1"/>
</dbReference>
<dbReference type="PROSITE" id="PS01305">
    <property type="entry name" value="MOAA_NIFB_PQQE"/>
    <property type="match status" value="1"/>
</dbReference>
<evidence type="ECO:0000256" key="5">
    <source>
        <dbReference type="ARBA" id="ARBA00023004"/>
    </source>
</evidence>
<evidence type="ECO:0000256" key="2">
    <source>
        <dbReference type="ARBA" id="ARBA00022485"/>
    </source>
</evidence>
<evidence type="ECO:0000313" key="8">
    <source>
        <dbReference type="EMBL" id="AIU69100.1"/>
    </source>
</evidence>
<dbReference type="InterPro" id="IPR007197">
    <property type="entry name" value="rSAM"/>
</dbReference>
<comment type="cofactor">
    <cofactor evidence="1">
        <name>[4Fe-4S] cluster</name>
        <dbReference type="ChEBI" id="CHEBI:49883"/>
    </cofactor>
</comment>
<dbReference type="Gene3D" id="3.20.20.70">
    <property type="entry name" value="Aldolase class I"/>
    <property type="match status" value="1"/>
</dbReference>
<evidence type="ECO:0000256" key="1">
    <source>
        <dbReference type="ARBA" id="ARBA00001966"/>
    </source>
</evidence>
<dbReference type="SFLD" id="SFLDG01067">
    <property type="entry name" value="SPASM/twitch_domain_containing"/>
    <property type="match status" value="1"/>
</dbReference>
<evidence type="ECO:0000313" key="9">
    <source>
        <dbReference type="Proteomes" id="UP000029980"/>
    </source>
</evidence>
<dbReference type="RefSeq" id="WP_050002084.1">
    <property type="nucleotide sequence ID" value="NZ_CP008887.1"/>
</dbReference>
<dbReference type="AlphaFoldDB" id="A0A097QRK0"/>
<dbReference type="GO" id="GO:0046872">
    <property type="term" value="F:metal ion binding"/>
    <property type="evidence" value="ECO:0007669"/>
    <property type="project" value="UniProtKB-KW"/>
</dbReference>
<dbReference type="Pfam" id="PF04055">
    <property type="entry name" value="Radical_SAM"/>
    <property type="match status" value="1"/>
</dbReference>
<organism evidence="8 9">
    <name type="scientific">Thermococcus eurythermalis</name>
    <dbReference type="NCBI Taxonomy" id="1505907"/>
    <lineage>
        <taxon>Archaea</taxon>
        <taxon>Methanobacteriati</taxon>
        <taxon>Methanobacteriota</taxon>
        <taxon>Thermococci</taxon>
        <taxon>Thermococcales</taxon>
        <taxon>Thermococcaceae</taxon>
        <taxon>Thermococcus</taxon>
    </lineage>
</organism>
<dbReference type="InterPro" id="IPR000385">
    <property type="entry name" value="MoaA_NifB_PqqE_Fe-S-bd_CS"/>
</dbReference>
<dbReference type="InterPro" id="IPR056488">
    <property type="entry name" value="Zn_ribbon_HMPTM"/>
</dbReference>
<accession>A0A097QRK0</accession>
<dbReference type="SUPFAM" id="SSF102114">
    <property type="entry name" value="Radical SAM enzymes"/>
    <property type="match status" value="1"/>
</dbReference>
<dbReference type="PROSITE" id="PS51918">
    <property type="entry name" value="RADICAL_SAM"/>
    <property type="match status" value="1"/>
</dbReference>
<evidence type="ECO:0000259" key="7">
    <source>
        <dbReference type="PROSITE" id="PS51918"/>
    </source>
</evidence>
<keyword evidence="5" id="KW-0408">Iron</keyword>
<dbReference type="OrthoDB" id="49555at2157"/>
<protein>
    <recommendedName>
        <fullName evidence="7">Radical SAM core domain-containing protein</fullName>
    </recommendedName>
</protein>
<gene>
    <name evidence="8" type="ORF">TEU_01410</name>
</gene>
<keyword evidence="6" id="KW-0411">Iron-sulfur</keyword>
<keyword evidence="4" id="KW-0479">Metal-binding</keyword>
<dbReference type="GO" id="GO:0051539">
    <property type="term" value="F:4 iron, 4 sulfur cluster binding"/>
    <property type="evidence" value="ECO:0007669"/>
    <property type="project" value="UniProtKB-KW"/>
</dbReference>
<dbReference type="HOGENOM" id="CLU_023791_0_0_2"/>
<dbReference type="EMBL" id="CP008887">
    <property type="protein sequence ID" value="AIU69100.1"/>
    <property type="molecule type" value="Genomic_DNA"/>
</dbReference>
<keyword evidence="9" id="KW-1185">Reference proteome</keyword>
<evidence type="ECO:0000256" key="6">
    <source>
        <dbReference type="ARBA" id="ARBA00023014"/>
    </source>
</evidence>
<dbReference type="InterPro" id="IPR034474">
    <property type="entry name" value="Methyltransferase_Class_D"/>
</dbReference>
<dbReference type="NCBIfam" id="NF045702">
    <property type="entry name" value="rSAM_GDGT_ether"/>
    <property type="match status" value="1"/>
</dbReference>
<feature type="domain" description="Radical SAM core" evidence="7">
    <location>
        <begin position="133"/>
        <end position="346"/>
    </location>
</feature>
<dbReference type="KEGG" id="teu:TEU_01410"/>
<evidence type="ECO:0000256" key="3">
    <source>
        <dbReference type="ARBA" id="ARBA00022691"/>
    </source>
</evidence>
<dbReference type="InterPro" id="IPR034471">
    <property type="entry name" value="GDGT/MA_synthase"/>
</dbReference>
<dbReference type="CDD" id="cd01335">
    <property type="entry name" value="Radical_SAM"/>
    <property type="match status" value="1"/>
</dbReference>
<dbReference type="InterPro" id="IPR013785">
    <property type="entry name" value="Aldolase_TIM"/>
</dbReference>
<proteinExistence type="predicted"/>
<sequence length="591" mass="69032">MAENIGEIPSGEKEFAESTKRIRDIVDFPEISEEEFKEMLKTASRGYGGELPHRTYSLCPETRRVVPAVVWEKDGKVWITKRCPEGMITDLYYEDVETYNRFKRWLWTEKEIFSANVENTGVNCPLDCGLCARHRSHTNLLNIVLTNRCNLSCWYCFFYAKEGQPIYEPTLEQIRMMLRNAKKEHPIGANAVQFTGGEPTLRDDLIEIIKIAKEEGYDHVQLNTDGIKLAFDPELVKKIRRAGTNTLYLSYDGMTPQTNWKNHWEIPLIFENVRKAGGPGIVLVPTTIRNVNDHELGAIINFGLNHLDIVRGVNFQPISQVGRVPKKERQRFRITIPGAIKRIEEQTNGVITKEDWYPIPIAGHIARFFEAFTGSRYYMTSHFACGAATYVFLDRENKRVVPIPRFIDVEGFVEYLETKAEEIEQWKKLGRLQKLKLGAEIFLKFKSFYDEKYAPKGLDVLGLIKNAFVHGTYDALGKFHENALFIGMMHFMDEYNYDVERVERCVIHYAMPDGRIVPFCTFNVIPELYRDKVQAQFSYTWDEWKKLHPDWDYKKDKYFRSKEFVEKMKKSELYRKTYIDIEDYFGVNTKN</sequence>
<name>A0A097QRK0_9EURY</name>
<dbReference type="SFLD" id="SFLDF00385">
    <property type="entry name" value="7_8-dihydro-6-hydroxymethylpte"/>
    <property type="match status" value="1"/>
</dbReference>
<dbReference type="Pfam" id="PF23545">
    <property type="entry name" value="Zn_ribbon_HMPTM"/>
    <property type="match status" value="1"/>
</dbReference>